<organism evidence="1 2">
    <name type="scientific">Bacillus salacetis</name>
    <dbReference type="NCBI Taxonomy" id="2315464"/>
    <lineage>
        <taxon>Bacteria</taxon>
        <taxon>Bacillati</taxon>
        <taxon>Bacillota</taxon>
        <taxon>Bacilli</taxon>
        <taxon>Bacillales</taxon>
        <taxon>Bacillaceae</taxon>
        <taxon>Bacillus</taxon>
    </lineage>
</organism>
<keyword evidence="2" id="KW-1185">Reference proteome</keyword>
<sequence length="66" mass="7588">MKEYYVVPNKDETGWYVKIEDVAPTNLYTGRSEAIEEAERLAKDNQPAKVLVQNEDHQVVSEKSFS</sequence>
<dbReference type="EMBL" id="QXIR01000042">
    <property type="protein sequence ID" value="RIW28596.1"/>
    <property type="molecule type" value="Genomic_DNA"/>
</dbReference>
<evidence type="ECO:0000313" key="2">
    <source>
        <dbReference type="Proteomes" id="UP000265801"/>
    </source>
</evidence>
<gene>
    <name evidence="1" type="ORF">D3H55_21275</name>
</gene>
<proteinExistence type="predicted"/>
<dbReference type="InterPro" id="IPR018691">
    <property type="entry name" value="DUF2188"/>
</dbReference>
<accession>A0A3A1QNJ1</accession>
<dbReference type="AlphaFoldDB" id="A0A3A1QNJ1"/>
<evidence type="ECO:0000313" key="1">
    <source>
        <dbReference type="EMBL" id="RIW28596.1"/>
    </source>
</evidence>
<comment type="caution">
    <text evidence="1">The sequence shown here is derived from an EMBL/GenBank/DDBJ whole genome shotgun (WGS) entry which is preliminary data.</text>
</comment>
<dbReference type="Pfam" id="PF09954">
    <property type="entry name" value="DUF2188"/>
    <property type="match status" value="1"/>
</dbReference>
<dbReference type="OrthoDB" id="2428875at2"/>
<dbReference type="Proteomes" id="UP000265801">
    <property type="component" value="Unassembled WGS sequence"/>
</dbReference>
<dbReference type="RefSeq" id="WP_119549322.1">
    <property type="nucleotide sequence ID" value="NZ_QXIR01000042.1"/>
</dbReference>
<name>A0A3A1QNJ1_9BACI</name>
<reference evidence="1 2" key="1">
    <citation type="submission" date="2018-09" db="EMBL/GenBank/DDBJ databases">
        <title>Bacillus saliacetes sp. nov., isolated from Thai shrimp paste (Ka-pi).</title>
        <authorList>
            <person name="Daroonpunt R."/>
            <person name="Tanasupawat S."/>
            <person name="Yiamsombut S."/>
        </authorList>
    </citation>
    <scope>NUCLEOTIDE SEQUENCE [LARGE SCALE GENOMIC DNA]</scope>
    <source>
        <strain evidence="1 2">SKP7-4</strain>
    </source>
</reference>
<protein>
    <submittedName>
        <fullName evidence="1">DUF2188 domain-containing protein</fullName>
    </submittedName>
</protein>